<gene>
    <name evidence="13" type="ORF">OCV88_05455</name>
</gene>
<dbReference type="Gene3D" id="3.40.470.10">
    <property type="entry name" value="Uracil-DNA glycosylase-like domain"/>
    <property type="match status" value="1"/>
</dbReference>
<dbReference type="InterPro" id="IPR005122">
    <property type="entry name" value="Uracil-DNA_glycosylase-like"/>
</dbReference>
<feature type="domain" description="Uracil-DNA glycosylase-like" evidence="12">
    <location>
        <begin position="28"/>
        <end position="174"/>
    </location>
</feature>
<evidence type="ECO:0000256" key="10">
    <source>
        <dbReference type="ARBA" id="ARBA00023014"/>
    </source>
</evidence>
<keyword evidence="5" id="KW-0004">4Fe-4S</keyword>
<organism evidence="13 14">
    <name type="scientific">Brotonthovivens ammoniilytica</name>
    <dbReference type="NCBI Taxonomy" id="2981725"/>
    <lineage>
        <taxon>Bacteria</taxon>
        <taxon>Bacillati</taxon>
        <taxon>Bacillota</taxon>
        <taxon>Clostridia</taxon>
        <taxon>Lachnospirales</taxon>
        <taxon>Lachnospiraceae</taxon>
        <taxon>Brotonthovivens</taxon>
    </lineage>
</organism>
<evidence type="ECO:0000256" key="8">
    <source>
        <dbReference type="ARBA" id="ARBA00022801"/>
    </source>
</evidence>
<keyword evidence="11" id="KW-0234">DNA repair</keyword>
<keyword evidence="10" id="KW-0411">Iron-sulfur</keyword>
<comment type="catalytic activity">
    <reaction evidence="1">
        <text>Hydrolyzes single-stranded DNA or mismatched double-stranded DNA and polynucleotides, releasing free uracil.</text>
        <dbReference type="EC" id="3.2.2.27"/>
    </reaction>
</comment>
<dbReference type="SMART" id="SM00987">
    <property type="entry name" value="UreE_C"/>
    <property type="match status" value="1"/>
</dbReference>
<keyword evidence="14" id="KW-1185">Reference proteome</keyword>
<evidence type="ECO:0000256" key="11">
    <source>
        <dbReference type="ARBA" id="ARBA00023204"/>
    </source>
</evidence>
<evidence type="ECO:0000256" key="7">
    <source>
        <dbReference type="ARBA" id="ARBA00022763"/>
    </source>
</evidence>
<dbReference type="SMART" id="SM00986">
    <property type="entry name" value="UDG"/>
    <property type="match status" value="1"/>
</dbReference>
<dbReference type="PANTHER" id="PTHR33693">
    <property type="entry name" value="TYPE-5 URACIL-DNA GLYCOSYLASE"/>
    <property type="match status" value="1"/>
</dbReference>
<dbReference type="SUPFAM" id="SSF52141">
    <property type="entry name" value="Uracil-DNA glycosylase-like"/>
    <property type="match status" value="1"/>
</dbReference>
<protein>
    <recommendedName>
        <fullName evidence="4">Type-4 uracil-DNA glycosylase</fullName>
        <ecNumber evidence="3">3.2.2.27</ecNumber>
    </recommendedName>
</protein>
<evidence type="ECO:0000313" key="13">
    <source>
        <dbReference type="EMBL" id="MCU6761786.1"/>
    </source>
</evidence>
<sequence length="190" mass="21633">MYTWEEIQAEISSCTRCPLSRSRHLAVPGQGSFKADLMFVAEAPGAQEDQMGIPFIGPAGTVFDELLSGADLSRQDIYLTNIIKCHPPGNRDPKDYEKDACFPYLKLETYLLKPKIIVCLGRVAAQRLIEPNYRITRQHGTWIHRKNCYLTAVYHPSALLRDPSKLEDARRDFKEICKKRKEIHTNLANG</sequence>
<dbReference type="Pfam" id="PF03167">
    <property type="entry name" value="UDG"/>
    <property type="match status" value="1"/>
</dbReference>
<evidence type="ECO:0000313" key="14">
    <source>
        <dbReference type="Proteomes" id="UP001652442"/>
    </source>
</evidence>
<dbReference type="Proteomes" id="UP001652442">
    <property type="component" value="Unassembled WGS sequence"/>
</dbReference>
<dbReference type="InterPro" id="IPR036895">
    <property type="entry name" value="Uracil-DNA_glycosylase-like_sf"/>
</dbReference>
<dbReference type="EMBL" id="JAOQJQ010000002">
    <property type="protein sequence ID" value="MCU6761786.1"/>
    <property type="molecule type" value="Genomic_DNA"/>
</dbReference>
<dbReference type="CDD" id="cd10030">
    <property type="entry name" value="UDG-F4_TTUDGA_SPO1dp_like"/>
    <property type="match status" value="1"/>
</dbReference>
<comment type="similarity">
    <text evidence="2">Belongs to the uracil-DNA glycosylase (UDG) superfamily. Type 4 (UDGa) family.</text>
</comment>
<evidence type="ECO:0000256" key="9">
    <source>
        <dbReference type="ARBA" id="ARBA00023004"/>
    </source>
</evidence>
<name>A0ABT2TIW9_9FIRM</name>
<accession>A0ABT2TIW9</accession>
<dbReference type="InterPro" id="IPR051536">
    <property type="entry name" value="UDG_Type-4/5"/>
</dbReference>
<evidence type="ECO:0000256" key="4">
    <source>
        <dbReference type="ARBA" id="ARBA00019403"/>
    </source>
</evidence>
<dbReference type="PANTHER" id="PTHR33693:SF1">
    <property type="entry name" value="TYPE-4 URACIL-DNA GLYCOSYLASE"/>
    <property type="match status" value="1"/>
</dbReference>
<keyword evidence="9" id="KW-0408">Iron</keyword>
<dbReference type="InterPro" id="IPR005273">
    <property type="entry name" value="Ura-DNA_glyco_family4"/>
</dbReference>
<evidence type="ECO:0000256" key="1">
    <source>
        <dbReference type="ARBA" id="ARBA00001400"/>
    </source>
</evidence>
<evidence type="ECO:0000256" key="3">
    <source>
        <dbReference type="ARBA" id="ARBA00012030"/>
    </source>
</evidence>
<evidence type="ECO:0000256" key="2">
    <source>
        <dbReference type="ARBA" id="ARBA00006521"/>
    </source>
</evidence>
<keyword evidence="8" id="KW-0378">Hydrolase</keyword>
<comment type="caution">
    <text evidence="13">The sequence shown here is derived from an EMBL/GenBank/DDBJ whole genome shotgun (WGS) entry which is preliminary data.</text>
</comment>
<evidence type="ECO:0000256" key="5">
    <source>
        <dbReference type="ARBA" id="ARBA00022485"/>
    </source>
</evidence>
<dbReference type="RefSeq" id="WP_262590776.1">
    <property type="nucleotide sequence ID" value="NZ_JAOQJQ010000002.1"/>
</dbReference>
<dbReference type="EC" id="3.2.2.27" evidence="3"/>
<proteinExistence type="inferred from homology"/>
<keyword evidence="6" id="KW-0479">Metal-binding</keyword>
<keyword evidence="7" id="KW-0227">DNA damage</keyword>
<dbReference type="NCBIfam" id="TIGR00758">
    <property type="entry name" value="UDG_fam4"/>
    <property type="match status" value="1"/>
</dbReference>
<evidence type="ECO:0000256" key="6">
    <source>
        <dbReference type="ARBA" id="ARBA00022723"/>
    </source>
</evidence>
<reference evidence="13 14" key="1">
    <citation type="journal article" date="2021" name="ISME Commun">
        <title>Automated analysis of genomic sequences facilitates high-throughput and comprehensive description of bacteria.</title>
        <authorList>
            <person name="Hitch T.C.A."/>
        </authorList>
    </citation>
    <scope>NUCLEOTIDE SEQUENCE [LARGE SCALE GENOMIC DNA]</scope>
    <source>
        <strain evidence="13 14">Sanger_109</strain>
    </source>
</reference>
<evidence type="ECO:0000259" key="12">
    <source>
        <dbReference type="SMART" id="SM00986"/>
    </source>
</evidence>